<keyword evidence="2" id="KW-1185">Reference proteome</keyword>
<organism evidence="1 2">
    <name type="scientific">Nyssa sinensis</name>
    <dbReference type="NCBI Taxonomy" id="561372"/>
    <lineage>
        <taxon>Eukaryota</taxon>
        <taxon>Viridiplantae</taxon>
        <taxon>Streptophyta</taxon>
        <taxon>Embryophyta</taxon>
        <taxon>Tracheophyta</taxon>
        <taxon>Spermatophyta</taxon>
        <taxon>Magnoliopsida</taxon>
        <taxon>eudicotyledons</taxon>
        <taxon>Gunneridae</taxon>
        <taxon>Pentapetalae</taxon>
        <taxon>asterids</taxon>
        <taxon>Cornales</taxon>
        <taxon>Nyssaceae</taxon>
        <taxon>Nyssa</taxon>
    </lineage>
</organism>
<name>A0A5J5A3N1_9ASTE</name>
<evidence type="ECO:0000313" key="2">
    <source>
        <dbReference type="Proteomes" id="UP000325577"/>
    </source>
</evidence>
<reference evidence="1 2" key="1">
    <citation type="submission" date="2019-09" db="EMBL/GenBank/DDBJ databases">
        <title>A chromosome-level genome assembly of the Chinese tupelo Nyssa sinensis.</title>
        <authorList>
            <person name="Yang X."/>
            <person name="Kang M."/>
            <person name="Yang Y."/>
            <person name="Xiong H."/>
            <person name="Wang M."/>
            <person name="Zhang Z."/>
            <person name="Wang Z."/>
            <person name="Wu H."/>
            <person name="Ma T."/>
            <person name="Liu J."/>
            <person name="Xi Z."/>
        </authorList>
    </citation>
    <scope>NUCLEOTIDE SEQUENCE [LARGE SCALE GENOMIC DNA]</scope>
    <source>
        <strain evidence="1">J267</strain>
        <tissue evidence="1">Leaf</tissue>
    </source>
</reference>
<gene>
    <name evidence="1" type="ORF">F0562_011079</name>
</gene>
<sequence>MTKVVIALSTIQRAIDVVTSGSAGDVAPDPKIQIVKAMEQRWVDGEGGDVGGWVSATCWMGSSRGGSVVSFLRDWLGVNSKLRKWNVQDWAVLWIDLQEMWVVQMGFRFIRI</sequence>
<dbReference type="AlphaFoldDB" id="A0A5J5A3N1"/>
<proteinExistence type="predicted"/>
<accession>A0A5J5A3N1</accession>
<protein>
    <submittedName>
        <fullName evidence="1">Uncharacterized protein</fullName>
    </submittedName>
</protein>
<dbReference type="EMBL" id="CM018047">
    <property type="protein sequence ID" value="KAA8524656.1"/>
    <property type="molecule type" value="Genomic_DNA"/>
</dbReference>
<evidence type="ECO:0000313" key="1">
    <source>
        <dbReference type="EMBL" id="KAA8524656.1"/>
    </source>
</evidence>
<dbReference type="Proteomes" id="UP000325577">
    <property type="component" value="Linkage Group LG4"/>
</dbReference>